<proteinExistence type="predicted"/>
<sequence length="93" mass="9280">MIISLFAAASALIGTAVATRHQAQVAADLGALAGARRSAWGAAVACERAGAYVAANGAVLTQCRLDGLNLLVTAQVRWHGLSAEAVALAGPVL</sequence>
<feature type="chain" id="PRO_5038449046" evidence="1">
    <location>
        <begin position="19"/>
        <end position="93"/>
    </location>
</feature>
<name>A0A841BV39_9ACTN</name>
<evidence type="ECO:0000256" key="1">
    <source>
        <dbReference type="SAM" id="SignalP"/>
    </source>
</evidence>
<feature type="signal peptide" evidence="1">
    <location>
        <begin position="1"/>
        <end position="18"/>
    </location>
</feature>
<dbReference type="InterPro" id="IPR028087">
    <property type="entry name" value="Tad_N"/>
</dbReference>
<evidence type="ECO:0000313" key="4">
    <source>
        <dbReference type="Proteomes" id="UP000587527"/>
    </source>
</evidence>
<keyword evidence="1" id="KW-0732">Signal</keyword>
<feature type="domain" description="Putative Flp pilus-assembly TadG-like N-terminal" evidence="2">
    <location>
        <begin position="4"/>
        <end position="37"/>
    </location>
</feature>
<dbReference type="NCBIfam" id="TIGR03816">
    <property type="entry name" value="tadE_like_DECH"/>
    <property type="match status" value="1"/>
</dbReference>
<gene>
    <name evidence="3" type="ORF">F4553_004697</name>
</gene>
<accession>A0A841BV39</accession>
<protein>
    <submittedName>
        <fullName evidence="3">Secretion/DNA translocation related TadE-like protein</fullName>
    </submittedName>
</protein>
<dbReference type="Proteomes" id="UP000587527">
    <property type="component" value="Unassembled WGS sequence"/>
</dbReference>
<keyword evidence="4" id="KW-1185">Reference proteome</keyword>
<dbReference type="EMBL" id="JACHMN010000002">
    <property type="protein sequence ID" value="MBB5871318.1"/>
    <property type="molecule type" value="Genomic_DNA"/>
</dbReference>
<reference evidence="3 4" key="1">
    <citation type="submission" date="2020-08" db="EMBL/GenBank/DDBJ databases">
        <title>Sequencing the genomes of 1000 actinobacteria strains.</title>
        <authorList>
            <person name="Klenk H.-P."/>
        </authorList>
    </citation>
    <scope>NUCLEOTIDE SEQUENCE [LARGE SCALE GENOMIC DNA]</scope>
    <source>
        <strain evidence="3 4">DSM 45362</strain>
    </source>
</reference>
<dbReference type="InterPro" id="IPR021202">
    <property type="entry name" value="Rv3654c-like"/>
</dbReference>
<organism evidence="3 4">
    <name type="scientific">Allocatelliglobosispora scoriae</name>
    <dbReference type="NCBI Taxonomy" id="643052"/>
    <lineage>
        <taxon>Bacteria</taxon>
        <taxon>Bacillati</taxon>
        <taxon>Actinomycetota</taxon>
        <taxon>Actinomycetes</taxon>
        <taxon>Micromonosporales</taxon>
        <taxon>Micromonosporaceae</taxon>
        <taxon>Allocatelliglobosispora</taxon>
    </lineage>
</organism>
<evidence type="ECO:0000313" key="3">
    <source>
        <dbReference type="EMBL" id="MBB5871318.1"/>
    </source>
</evidence>
<comment type="caution">
    <text evidence="3">The sequence shown here is derived from an EMBL/GenBank/DDBJ whole genome shotgun (WGS) entry which is preliminary data.</text>
</comment>
<evidence type="ECO:0000259" key="2">
    <source>
        <dbReference type="Pfam" id="PF13400"/>
    </source>
</evidence>
<dbReference type="AlphaFoldDB" id="A0A841BV39"/>
<dbReference type="Pfam" id="PF13400">
    <property type="entry name" value="Tad"/>
    <property type="match status" value="1"/>
</dbReference>